<evidence type="ECO:0000256" key="1">
    <source>
        <dbReference type="SAM" id="Coils"/>
    </source>
</evidence>
<feature type="region of interest" description="Disordered" evidence="2">
    <location>
        <begin position="109"/>
        <end position="132"/>
    </location>
</feature>
<dbReference type="HOGENOM" id="CLU_667287_0_0_1"/>
<name>A0A067MWM7_BOTB1</name>
<keyword evidence="4" id="KW-1185">Reference proteome</keyword>
<evidence type="ECO:0000313" key="3">
    <source>
        <dbReference type="EMBL" id="KDQ20153.1"/>
    </source>
</evidence>
<sequence length="347" mass="39314">MVPQIIDIICNDPDELEEFESLTDQEIRSTMGGFGAIKRIYRWKSTNSAKKLKMPHLFLEYKTEGSSKAAARFKHEGWTISYVNSNTPLYKHYLVMRKKPKSFAYWGPDAEAEQSSTDESSNDRGSVEFENESSPLFVPQDIKLGYSAAFSQSVPFTYTPGDAPQPTYTYPVFSPDPSWVASTKPAPPSLRRSRESEDDLQSSSPSKKLCGELGASERISLAQEHLNFAELESRAQTAEAKNTVLEDRVERLEDERKELESLLEQALTRELEVRESKAMREGELKARCDVLETQLEQVRHGQSALLKENEEMRKLVDNAYLVPALKDAFIQIHELVRGLMDPQPSTP</sequence>
<organism evidence="3 4">
    <name type="scientific">Botryobasidium botryosum (strain FD-172 SS1)</name>
    <dbReference type="NCBI Taxonomy" id="930990"/>
    <lineage>
        <taxon>Eukaryota</taxon>
        <taxon>Fungi</taxon>
        <taxon>Dikarya</taxon>
        <taxon>Basidiomycota</taxon>
        <taxon>Agaricomycotina</taxon>
        <taxon>Agaricomycetes</taxon>
        <taxon>Cantharellales</taxon>
        <taxon>Botryobasidiaceae</taxon>
        <taxon>Botryobasidium</taxon>
    </lineage>
</organism>
<evidence type="ECO:0000313" key="4">
    <source>
        <dbReference type="Proteomes" id="UP000027195"/>
    </source>
</evidence>
<dbReference type="InParanoid" id="A0A067MWM7"/>
<dbReference type="Proteomes" id="UP000027195">
    <property type="component" value="Unassembled WGS sequence"/>
</dbReference>
<protein>
    <submittedName>
        <fullName evidence="3">Uncharacterized protein</fullName>
    </submittedName>
</protein>
<gene>
    <name evidence="3" type="ORF">BOTBODRAFT_51491</name>
</gene>
<dbReference type="EMBL" id="KL198018">
    <property type="protein sequence ID" value="KDQ20153.1"/>
    <property type="molecule type" value="Genomic_DNA"/>
</dbReference>
<dbReference type="AlphaFoldDB" id="A0A067MWM7"/>
<accession>A0A067MWM7</accession>
<proteinExistence type="predicted"/>
<feature type="coiled-coil region" evidence="1">
    <location>
        <begin position="221"/>
        <end position="272"/>
    </location>
</feature>
<keyword evidence="1" id="KW-0175">Coiled coil</keyword>
<reference evidence="4" key="1">
    <citation type="journal article" date="2014" name="Proc. Natl. Acad. Sci. U.S.A.">
        <title>Extensive sampling of basidiomycete genomes demonstrates inadequacy of the white-rot/brown-rot paradigm for wood decay fungi.</title>
        <authorList>
            <person name="Riley R."/>
            <person name="Salamov A.A."/>
            <person name="Brown D.W."/>
            <person name="Nagy L.G."/>
            <person name="Floudas D."/>
            <person name="Held B.W."/>
            <person name="Levasseur A."/>
            <person name="Lombard V."/>
            <person name="Morin E."/>
            <person name="Otillar R."/>
            <person name="Lindquist E.A."/>
            <person name="Sun H."/>
            <person name="LaButti K.M."/>
            <person name="Schmutz J."/>
            <person name="Jabbour D."/>
            <person name="Luo H."/>
            <person name="Baker S.E."/>
            <person name="Pisabarro A.G."/>
            <person name="Walton J.D."/>
            <person name="Blanchette R.A."/>
            <person name="Henrissat B."/>
            <person name="Martin F."/>
            <person name="Cullen D."/>
            <person name="Hibbett D.S."/>
            <person name="Grigoriev I.V."/>
        </authorList>
    </citation>
    <scope>NUCLEOTIDE SEQUENCE [LARGE SCALE GENOMIC DNA]</scope>
    <source>
        <strain evidence="4">FD-172 SS1</strain>
    </source>
</reference>
<feature type="region of interest" description="Disordered" evidence="2">
    <location>
        <begin position="168"/>
        <end position="210"/>
    </location>
</feature>
<evidence type="ECO:0000256" key="2">
    <source>
        <dbReference type="SAM" id="MobiDB-lite"/>
    </source>
</evidence>